<comment type="caution">
    <text evidence="2">The sequence shown here is derived from an EMBL/GenBank/DDBJ whole genome shotgun (WGS) entry which is preliminary data.</text>
</comment>
<reference evidence="2 3" key="1">
    <citation type="submission" date="2022-11" db="EMBL/GenBank/DDBJ databases">
        <title>Draft genome sequence of Saccharopolyspora sp. WRP15-2 isolated from rhizosphere soils of wild rice in Thailand.</title>
        <authorList>
            <person name="Duangmal K."/>
            <person name="Kammanee S."/>
            <person name="Muangham S."/>
        </authorList>
    </citation>
    <scope>NUCLEOTIDE SEQUENCE [LARGE SCALE GENOMIC DNA]</scope>
    <source>
        <strain evidence="2 3">WRP15-2</strain>
    </source>
</reference>
<dbReference type="RefSeq" id="WP_270947031.1">
    <property type="nucleotide sequence ID" value="NZ_JAQGLA010000003.1"/>
</dbReference>
<keyword evidence="3" id="KW-1185">Reference proteome</keyword>
<feature type="transmembrane region" description="Helical" evidence="1">
    <location>
        <begin position="234"/>
        <end position="260"/>
    </location>
</feature>
<evidence type="ECO:0000313" key="2">
    <source>
        <dbReference type="EMBL" id="MDA3624470.1"/>
    </source>
</evidence>
<proteinExistence type="predicted"/>
<dbReference type="EMBL" id="JAQGLA010000003">
    <property type="protein sequence ID" value="MDA3624470.1"/>
    <property type="molecule type" value="Genomic_DNA"/>
</dbReference>
<feature type="transmembrane region" description="Helical" evidence="1">
    <location>
        <begin position="115"/>
        <end position="139"/>
    </location>
</feature>
<keyword evidence="1" id="KW-0472">Membrane</keyword>
<name>A0ABT4URX8_9PSEU</name>
<feature type="transmembrane region" description="Helical" evidence="1">
    <location>
        <begin position="77"/>
        <end position="103"/>
    </location>
</feature>
<feature type="transmembrane region" description="Helical" evidence="1">
    <location>
        <begin position="194"/>
        <end position="213"/>
    </location>
</feature>
<organism evidence="2 3">
    <name type="scientific">Saccharopolyspora oryzae</name>
    <dbReference type="NCBI Taxonomy" id="2997343"/>
    <lineage>
        <taxon>Bacteria</taxon>
        <taxon>Bacillati</taxon>
        <taxon>Actinomycetota</taxon>
        <taxon>Actinomycetes</taxon>
        <taxon>Pseudonocardiales</taxon>
        <taxon>Pseudonocardiaceae</taxon>
        <taxon>Saccharopolyspora</taxon>
    </lineage>
</organism>
<sequence>MNEHRFSDIATGIVGLALLVIPPLCWATGAPNPLAAPGDSSGRSLALLPQPMAHLVMAVCGVVVVAAAAWQNRAVRIAALGAFALLLDAGALAAIGYLPFMVVSAVTGHVDNLSAYLSIPLLMQLGMAVAAASLLWTVVDRPVSGTHERARIRTARWTRIAMIAPLFYAATRVLMALDVPGFAMPSMDVSGKAAGLGLALAAVGGTALTWGLIRPWGERWPRWIPFAAGREVPVAFPVAAALAVSVLVMAAGKAILGLVFTTSTEVAAHPMAWLPMLLWPLWSVSLALAALNYRTRRTTDPEIACRTRLA</sequence>
<accession>A0ABT4URX8</accession>
<gene>
    <name evidence="2" type="ORF">OU415_03410</name>
</gene>
<evidence type="ECO:0008006" key="4">
    <source>
        <dbReference type="Google" id="ProtNLM"/>
    </source>
</evidence>
<evidence type="ECO:0000256" key="1">
    <source>
        <dbReference type="SAM" id="Phobius"/>
    </source>
</evidence>
<dbReference type="Proteomes" id="UP001210380">
    <property type="component" value="Unassembled WGS sequence"/>
</dbReference>
<feature type="transmembrane region" description="Helical" evidence="1">
    <location>
        <begin position="272"/>
        <end position="291"/>
    </location>
</feature>
<feature type="transmembrane region" description="Helical" evidence="1">
    <location>
        <begin position="51"/>
        <end position="70"/>
    </location>
</feature>
<evidence type="ECO:0000313" key="3">
    <source>
        <dbReference type="Proteomes" id="UP001210380"/>
    </source>
</evidence>
<keyword evidence="1" id="KW-1133">Transmembrane helix</keyword>
<protein>
    <recommendedName>
        <fullName evidence="4">DUF998 domain-containing protein</fullName>
    </recommendedName>
</protein>
<keyword evidence="1" id="KW-0812">Transmembrane</keyword>
<feature type="transmembrane region" description="Helical" evidence="1">
    <location>
        <begin position="160"/>
        <end position="182"/>
    </location>
</feature>